<comment type="caution">
    <text evidence="1">The sequence shown here is derived from an EMBL/GenBank/DDBJ whole genome shotgun (WGS) entry which is preliminary data.</text>
</comment>
<organism evidence="1 2">
    <name type="scientific">Streptomyces plumbiresistens</name>
    <dbReference type="NCBI Taxonomy" id="511811"/>
    <lineage>
        <taxon>Bacteria</taxon>
        <taxon>Bacillati</taxon>
        <taxon>Actinomycetota</taxon>
        <taxon>Actinomycetes</taxon>
        <taxon>Kitasatosporales</taxon>
        <taxon>Streptomycetaceae</taxon>
        <taxon>Streptomyces</taxon>
    </lineage>
</organism>
<reference evidence="2" key="1">
    <citation type="journal article" date="2019" name="Int. J. Syst. Evol. Microbiol.">
        <title>The Global Catalogue of Microorganisms (GCM) 10K type strain sequencing project: providing services to taxonomists for standard genome sequencing and annotation.</title>
        <authorList>
            <consortium name="The Broad Institute Genomics Platform"/>
            <consortium name="The Broad Institute Genome Sequencing Center for Infectious Disease"/>
            <person name="Wu L."/>
            <person name="Ma J."/>
        </authorList>
    </citation>
    <scope>NUCLEOTIDE SEQUENCE [LARGE SCALE GENOMIC DNA]</scope>
    <source>
        <strain evidence="2">JCM 16924</strain>
    </source>
</reference>
<dbReference type="Proteomes" id="UP001500456">
    <property type="component" value="Unassembled WGS sequence"/>
</dbReference>
<name>A0ABP7SCF6_9ACTN</name>
<evidence type="ECO:0000313" key="1">
    <source>
        <dbReference type="EMBL" id="GAA4009840.1"/>
    </source>
</evidence>
<protein>
    <recommendedName>
        <fullName evidence="3">Secreted protein</fullName>
    </recommendedName>
</protein>
<evidence type="ECO:0000313" key="2">
    <source>
        <dbReference type="Proteomes" id="UP001500456"/>
    </source>
</evidence>
<proteinExistence type="predicted"/>
<gene>
    <name evidence="1" type="ORF">GCM10022232_58360</name>
</gene>
<dbReference type="EMBL" id="BAAAZX010000018">
    <property type="protein sequence ID" value="GAA4009840.1"/>
    <property type="molecule type" value="Genomic_DNA"/>
</dbReference>
<keyword evidence="2" id="KW-1185">Reference proteome</keyword>
<accession>A0ABP7SCF6</accession>
<sequence>MIWARASCFVSAGTAAGAGEAVRVAFVVASWPLVSEVVQADAVRVTVASVVSSRAARRAGVCEGMRALRGGD</sequence>
<evidence type="ECO:0008006" key="3">
    <source>
        <dbReference type="Google" id="ProtNLM"/>
    </source>
</evidence>